<evidence type="ECO:0000256" key="5">
    <source>
        <dbReference type="ARBA" id="ARBA00023014"/>
    </source>
</evidence>
<dbReference type="InterPro" id="IPR036884">
    <property type="entry name" value="2Fe-2S-bd_dom_sf"/>
</dbReference>
<keyword evidence="8" id="KW-1185">Reference proteome</keyword>
<keyword evidence="4" id="KW-0408">Iron</keyword>
<dbReference type="EMBL" id="SHKV01000001">
    <property type="protein sequence ID" value="RZU30988.1"/>
    <property type="molecule type" value="Genomic_DNA"/>
</dbReference>
<dbReference type="AlphaFoldDB" id="A0A4Q7Y380"/>
<dbReference type="Proteomes" id="UP000292507">
    <property type="component" value="Unassembled WGS sequence"/>
</dbReference>
<dbReference type="PROSITE" id="PS51085">
    <property type="entry name" value="2FE2S_FER_2"/>
    <property type="match status" value="1"/>
</dbReference>
<keyword evidence="3" id="KW-0560">Oxidoreductase</keyword>
<reference evidence="7 8" key="1">
    <citation type="submission" date="2019-02" db="EMBL/GenBank/DDBJ databases">
        <title>Sequencing the genomes of 1000 actinobacteria strains.</title>
        <authorList>
            <person name="Klenk H.-P."/>
        </authorList>
    </citation>
    <scope>NUCLEOTIDE SEQUENCE [LARGE SCALE GENOMIC DNA]</scope>
    <source>
        <strain evidence="7 8">DSM 44509</strain>
    </source>
</reference>
<organism evidence="7 8">
    <name type="scientific">Blastococcus saxobsidens</name>
    <dbReference type="NCBI Taxonomy" id="138336"/>
    <lineage>
        <taxon>Bacteria</taxon>
        <taxon>Bacillati</taxon>
        <taxon>Actinomycetota</taxon>
        <taxon>Actinomycetes</taxon>
        <taxon>Geodermatophilales</taxon>
        <taxon>Geodermatophilaceae</taxon>
        <taxon>Blastococcus</taxon>
    </lineage>
</organism>
<dbReference type="OrthoDB" id="9758509at2"/>
<accession>A0A4Q7Y380</accession>
<gene>
    <name evidence="7" type="ORF">BKA19_0625</name>
</gene>
<dbReference type="GO" id="GO:0016491">
    <property type="term" value="F:oxidoreductase activity"/>
    <property type="evidence" value="ECO:0007669"/>
    <property type="project" value="UniProtKB-KW"/>
</dbReference>
<evidence type="ECO:0000256" key="4">
    <source>
        <dbReference type="ARBA" id="ARBA00023004"/>
    </source>
</evidence>
<sequence length="165" mass="17626">MSETLVRTTVNGRPVEARIPNRMLLVEFLRDRLGLTGTKVSCGMQVCGACTVFVDERPVSSCGVLACDIDGADVVTVEGLATDDGLTPVQQAFVDCSALQCGFCTPGFVMMCTALLRKTPNPTEEQVAHHLEGNLCRCTGYEPIVEAVMHAAESMSSAESGTRHD</sequence>
<name>A0A4Q7Y380_9ACTN</name>
<dbReference type="InterPro" id="IPR051452">
    <property type="entry name" value="Diverse_Oxidoreductases"/>
</dbReference>
<dbReference type="GO" id="GO:0051537">
    <property type="term" value="F:2 iron, 2 sulfur cluster binding"/>
    <property type="evidence" value="ECO:0007669"/>
    <property type="project" value="UniProtKB-KW"/>
</dbReference>
<dbReference type="RefSeq" id="WP_104528593.1">
    <property type="nucleotide sequence ID" value="NZ_POQT01000015.1"/>
</dbReference>
<dbReference type="InterPro" id="IPR001041">
    <property type="entry name" value="2Fe-2S_ferredoxin-type"/>
</dbReference>
<dbReference type="InterPro" id="IPR002888">
    <property type="entry name" value="2Fe-2S-bd"/>
</dbReference>
<keyword evidence="5" id="KW-0411">Iron-sulfur</keyword>
<evidence type="ECO:0000259" key="6">
    <source>
        <dbReference type="PROSITE" id="PS51085"/>
    </source>
</evidence>
<evidence type="ECO:0000256" key="2">
    <source>
        <dbReference type="ARBA" id="ARBA00022723"/>
    </source>
</evidence>
<feature type="domain" description="2Fe-2S ferredoxin-type" evidence="6">
    <location>
        <begin position="4"/>
        <end position="80"/>
    </location>
</feature>
<keyword evidence="2" id="KW-0479">Metal-binding</keyword>
<proteinExistence type="predicted"/>
<dbReference type="PANTHER" id="PTHR44379">
    <property type="entry name" value="OXIDOREDUCTASE WITH IRON-SULFUR SUBUNIT"/>
    <property type="match status" value="1"/>
</dbReference>
<dbReference type="Pfam" id="PF01799">
    <property type="entry name" value="Fer2_2"/>
    <property type="match status" value="1"/>
</dbReference>
<dbReference type="InterPro" id="IPR012675">
    <property type="entry name" value="Beta-grasp_dom_sf"/>
</dbReference>
<evidence type="ECO:0000313" key="7">
    <source>
        <dbReference type="EMBL" id="RZU30988.1"/>
    </source>
</evidence>
<dbReference type="Gene3D" id="1.10.150.120">
    <property type="entry name" value="[2Fe-2S]-binding domain"/>
    <property type="match status" value="1"/>
</dbReference>
<dbReference type="SUPFAM" id="SSF54292">
    <property type="entry name" value="2Fe-2S ferredoxin-like"/>
    <property type="match status" value="1"/>
</dbReference>
<dbReference type="PANTHER" id="PTHR44379:SF5">
    <property type="entry name" value="OXIDOREDUCTASE WITH IRON-SULFUR SUBUNIT"/>
    <property type="match status" value="1"/>
</dbReference>
<dbReference type="FunFam" id="1.10.150.120:FF:000003">
    <property type="entry name" value="Carbon monoxide dehydrogenase, small subunit"/>
    <property type="match status" value="1"/>
</dbReference>
<evidence type="ECO:0000313" key="8">
    <source>
        <dbReference type="Proteomes" id="UP000292507"/>
    </source>
</evidence>
<evidence type="ECO:0000256" key="1">
    <source>
        <dbReference type="ARBA" id="ARBA00022714"/>
    </source>
</evidence>
<dbReference type="GO" id="GO:0046872">
    <property type="term" value="F:metal ion binding"/>
    <property type="evidence" value="ECO:0007669"/>
    <property type="project" value="UniProtKB-KW"/>
</dbReference>
<keyword evidence="1" id="KW-0001">2Fe-2S</keyword>
<protein>
    <submittedName>
        <fullName evidence="7">Carbon-monoxide dehydrogenase small subunit</fullName>
    </submittedName>
</protein>
<evidence type="ECO:0000256" key="3">
    <source>
        <dbReference type="ARBA" id="ARBA00023002"/>
    </source>
</evidence>
<dbReference type="Gene3D" id="3.10.20.30">
    <property type="match status" value="1"/>
</dbReference>
<dbReference type="InterPro" id="IPR036010">
    <property type="entry name" value="2Fe-2S_ferredoxin-like_sf"/>
</dbReference>
<dbReference type="Pfam" id="PF00111">
    <property type="entry name" value="Fer2"/>
    <property type="match status" value="1"/>
</dbReference>
<dbReference type="SUPFAM" id="SSF47741">
    <property type="entry name" value="CO dehydrogenase ISP C-domain like"/>
    <property type="match status" value="1"/>
</dbReference>
<comment type="caution">
    <text evidence="7">The sequence shown here is derived from an EMBL/GenBank/DDBJ whole genome shotgun (WGS) entry which is preliminary data.</text>
</comment>